<evidence type="ECO:0000313" key="5">
    <source>
        <dbReference type="EMBL" id="TDW75257.1"/>
    </source>
</evidence>
<keyword evidence="3" id="KW-0804">Transcription</keyword>
<dbReference type="Gene3D" id="2.60.120.10">
    <property type="entry name" value="Jelly Rolls"/>
    <property type="match status" value="1"/>
</dbReference>
<dbReference type="InterPro" id="IPR000595">
    <property type="entry name" value="cNMP-bd_dom"/>
</dbReference>
<organism evidence="5 6">
    <name type="scientific">Kribbella pratensis</name>
    <dbReference type="NCBI Taxonomy" id="2512112"/>
    <lineage>
        <taxon>Bacteria</taxon>
        <taxon>Bacillati</taxon>
        <taxon>Actinomycetota</taxon>
        <taxon>Actinomycetes</taxon>
        <taxon>Propionibacteriales</taxon>
        <taxon>Kribbellaceae</taxon>
        <taxon>Kribbella</taxon>
    </lineage>
</organism>
<keyword evidence="1" id="KW-0805">Transcription regulation</keyword>
<dbReference type="InterPro" id="IPR036388">
    <property type="entry name" value="WH-like_DNA-bd_sf"/>
</dbReference>
<reference evidence="5 6" key="1">
    <citation type="submission" date="2019-03" db="EMBL/GenBank/DDBJ databases">
        <title>Genomic Encyclopedia of Type Strains, Phase III (KMG-III): the genomes of soil and plant-associated and newly described type strains.</title>
        <authorList>
            <person name="Whitman W."/>
        </authorList>
    </citation>
    <scope>NUCLEOTIDE SEQUENCE [LARGE SCALE GENOMIC DNA]</scope>
    <source>
        <strain evidence="5 6">VKM Ac-2573</strain>
    </source>
</reference>
<evidence type="ECO:0000313" key="6">
    <source>
        <dbReference type="Proteomes" id="UP000295146"/>
    </source>
</evidence>
<gene>
    <name evidence="5" type="ORF">EV653_0380</name>
</gene>
<dbReference type="Proteomes" id="UP000295146">
    <property type="component" value="Unassembled WGS sequence"/>
</dbReference>
<keyword evidence="6" id="KW-1185">Reference proteome</keyword>
<evidence type="ECO:0000256" key="2">
    <source>
        <dbReference type="ARBA" id="ARBA00023125"/>
    </source>
</evidence>
<dbReference type="InterPro" id="IPR036390">
    <property type="entry name" value="WH_DNA-bd_sf"/>
</dbReference>
<dbReference type="Pfam" id="PF00027">
    <property type="entry name" value="cNMP_binding"/>
    <property type="match status" value="1"/>
</dbReference>
<dbReference type="Gene3D" id="1.10.10.10">
    <property type="entry name" value="Winged helix-like DNA-binding domain superfamily/Winged helix DNA-binding domain"/>
    <property type="match status" value="1"/>
</dbReference>
<sequence length="228" mass="24456">MADGDVAAALAGSFLGGLPAELIERLLATGDRIDYPAGSTLYRERSTPRAVLVVRGLLRVYMSSPEGRQVTVRYARARDVLGIAVLVAGPADVGVQTLAECTIFRIDAGLLTTAARADSRVGWALAEELSRRLYENLQQTAVNAFGTVRQRVASHLLDLASTQQGPRGELVARVSQQDLADSVGSVREVVARVLREFRLAGLVATSADKVHILDPTGLHDQTWNPDDA</sequence>
<dbReference type="AlphaFoldDB" id="A0A4V3GHC5"/>
<dbReference type="SUPFAM" id="SSF46785">
    <property type="entry name" value="Winged helix' DNA-binding domain"/>
    <property type="match status" value="1"/>
</dbReference>
<dbReference type="OrthoDB" id="41390at2"/>
<dbReference type="InterPro" id="IPR018490">
    <property type="entry name" value="cNMP-bd_dom_sf"/>
</dbReference>
<dbReference type="PANTHER" id="PTHR24567">
    <property type="entry name" value="CRP FAMILY TRANSCRIPTIONAL REGULATORY PROTEIN"/>
    <property type="match status" value="1"/>
</dbReference>
<protein>
    <submittedName>
        <fullName evidence="5">CRP-like cAMP-binding protein</fullName>
    </submittedName>
</protein>
<dbReference type="GO" id="GO:0005829">
    <property type="term" value="C:cytosol"/>
    <property type="evidence" value="ECO:0007669"/>
    <property type="project" value="TreeGrafter"/>
</dbReference>
<dbReference type="InterPro" id="IPR012318">
    <property type="entry name" value="HTH_CRP"/>
</dbReference>
<comment type="caution">
    <text evidence="5">The sequence shown here is derived from an EMBL/GenBank/DDBJ whole genome shotgun (WGS) entry which is preliminary data.</text>
</comment>
<dbReference type="PROSITE" id="PS51063">
    <property type="entry name" value="HTH_CRP_2"/>
    <property type="match status" value="1"/>
</dbReference>
<dbReference type="EMBL" id="SODP01000001">
    <property type="protein sequence ID" value="TDW75257.1"/>
    <property type="molecule type" value="Genomic_DNA"/>
</dbReference>
<evidence type="ECO:0000256" key="3">
    <source>
        <dbReference type="ARBA" id="ARBA00023163"/>
    </source>
</evidence>
<proteinExistence type="predicted"/>
<dbReference type="InterPro" id="IPR014710">
    <property type="entry name" value="RmlC-like_jellyroll"/>
</dbReference>
<dbReference type="SMART" id="SM00100">
    <property type="entry name" value="cNMP"/>
    <property type="match status" value="1"/>
</dbReference>
<dbReference type="CDD" id="cd00038">
    <property type="entry name" value="CAP_ED"/>
    <property type="match status" value="1"/>
</dbReference>
<dbReference type="SUPFAM" id="SSF51206">
    <property type="entry name" value="cAMP-binding domain-like"/>
    <property type="match status" value="1"/>
</dbReference>
<keyword evidence="2" id="KW-0238">DNA-binding</keyword>
<evidence type="ECO:0000259" key="4">
    <source>
        <dbReference type="PROSITE" id="PS51063"/>
    </source>
</evidence>
<name>A0A4V3GHC5_9ACTN</name>
<feature type="domain" description="HTH crp-type" evidence="4">
    <location>
        <begin position="146"/>
        <end position="216"/>
    </location>
</feature>
<accession>A0A4V3GHC5</accession>
<dbReference type="RefSeq" id="WP_134097302.1">
    <property type="nucleotide sequence ID" value="NZ_SODP01000001.1"/>
</dbReference>
<dbReference type="GO" id="GO:0003677">
    <property type="term" value="F:DNA binding"/>
    <property type="evidence" value="ECO:0007669"/>
    <property type="project" value="UniProtKB-KW"/>
</dbReference>
<dbReference type="Pfam" id="PF13545">
    <property type="entry name" value="HTH_Crp_2"/>
    <property type="match status" value="1"/>
</dbReference>
<dbReference type="InterPro" id="IPR050397">
    <property type="entry name" value="Env_Response_Regulators"/>
</dbReference>
<dbReference type="PANTHER" id="PTHR24567:SF26">
    <property type="entry name" value="REGULATORY PROTEIN YEIL"/>
    <property type="match status" value="1"/>
</dbReference>
<evidence type="ECO:0000256" key="1">
    <source>
        <dbReference type="ARBA" id="ARBA00023015"/>
    </source>
</evidence>
<dbReference type="GO" id="GO:0003700">
    <property type="term" value="F:DNA-binding transcription factor activity"/>
    <property type="evidence" value="ECO:0007669"/>
    <property type="project" value="TreeGrafter"/>
</dbReference>
<dbReference type="SMART" id="SM00419">
    <property type="entry name" value="HTH_CRP"/>
    <property type="match status" value="1"/>
</dbReference>